<dbReference type="Proteomes" id="UP000540506">
    <property type="component" value="Unassembled WGS sequence"/>
</dbReference>
<dbReference type="EMBL" id="JACHJV010000002">
    <property type="protein sequence ID" value="MBB4928133.1"/>
    <property type="molecule type" value="Genomic_DNA"/>
</dbReference>
<sequence length="1130" mass="112808">MNGFMRREGRRTVRARCSGAMKSAAALVAPVLMTALVSGGGVAQAAGTASVTISPTSSTVPSGTGTTYTLTVSCSVTGGCDGTAVSFPSTSITGDGSTTDFGAWVGNSSCAGVTKTASGGVVTFTYGNIPTGTLQCTFPVVSPGFTTVNGTDVTITPTISGSNFPSATAPPASMAVTATHNVGFGKGAPSQVGTGAQMAFSLGIGCGIDGSVGTSSVSITDQLPTNFTYSSYSTAYIYPSGNTGAANPPGTITYDPATRTLTYSDPSGTTCQQPAGWIIYIIGTAASSGTPDPVGSTIANTATAAWTYLDGTTGGNPSSTTTDVVSPVPTPFLSKGGATQSFGNSGQYVFPPNGGHYPYTYPGNWNGTGQSAYYNIALTTTGTAGGADFAVKDPVPCLNNFSGQVYSSPAPGGPYCTSPAFIPTLITPSGFTPTAADSVTVIHTDGSTASVPYTAGTGWLIPTSPAVAEIDFPAFPEEGSNSGTPMYFSVLGYAAATVSTTSLETNTATATAYLVGSTTPLVPQETSQGSFMVVSPSEPSGTVVSPDITSDYNGPGSCVETVHFGHYGSYTGYNLIEVASAPSQAIYIDYLAPAGATITGGQTNTFALGGINGTPSSYTTAAIAATATPNYNGTGRTLLQWVIPAGTITQPGDYSVDGTNLTVNLGAGCDGTYQNDLTVGYGAAITGCLDGGGLTPPSNPTANNDLQYNGTPLAGNYCGYSAPLAVAAVNPAFSVDKSVQGNLDPVPVTAGGTGVVSPSGGSATYKVTFTNTGQANLTNPVMYDILPAVGDTDNTNLNARGSQFGVSLTGVGPVPAGVTVYYSTSTNPCRPEILPSDPGCVNDWSTTAPSALSTVTALKFLYTGTIYVSGAGTSTFSVPYTVSAPSNIPVGDVAWDTVGTTADAGTTPMTPAESSTTGLKAAQSPLTLVKTGDVTTAHSAGDVVHYSFAVTNNTAVTLTNIGVTDTLASPAGPEITVTCPQSSLTAGASETCTASPYTVTPADIANGAINNSATASGNPPTGSPVTSTPSTWKVTIPTPALNINKSVSPSGQVASGQVLTYTIKVTNPGAFAYNGAAFTDHLAGVLDQGTLTGAPSATAGTVTQSGTDLNWSGDVPAGGTVTITYQVTVK</sequence>
<dbReference type="PANTHER" id="PTHR34819">
    <property type="entry name" value="LARGE CYSTEINE-RICH PERIPLASMIC PROTEIN OMCB"/>
    <property type="match status" value="1"/>
</dbReference>
<reference evidence="5 6" key="1">
    <citation type="submission" date="2020-08" db="EMBL/GenBank/DDBJ databases">
        <title>Sequencing the genomes of 1000 actinobacteria strains.</title>
        <authorList>
            <person name="Klenk H.-P."/>
        </authorList>
    </citation>
    <scope>NUCLEOTIDE SEQUENCE [LARGE SCALE GENOMIC DNA]</scope>
    <source>
        <strain evidence="5 6">DSM 41654</strain>
    </source>
</reference>
<name>A0A7W7RAK1_KITKI</name>
<dbReference type="Pfam" id="PF24346">
    <property type="entry name" value="DUF7507"/>
    <property type="match status" value="1"/>
</dbReference>
<dbReference type="PANTHER" id="PTHR34819:SF3">
    <property type="entry name" value="CELL SURFACE PROTEIN"/>
    <property type="match status" value="1"/>
</dbReference>
<comment type="caution">
    <text evidence="5">The sequence shown here is derived from an EMBL/GenBank/DDBJ whole genome shotgun (WGS) entry which is preliminary data.</text>
</comment>
<feature type="domain" description="DUF7927" evidence="4">
    <location>
        <begin position="1041"/>
        <end position="1130"/>
    </location>
</feature>
<keyword evidence="2" id="KW-0732">Signal</keyword>
<keyword evidence="6" id="KW-1185">Reference proteome</keyword>
<feature type="region of interest" description="Disordered" evidence="1">
    <location>
        <begin position="1010"/>
        <end position="1031"/>
    </location>
</feature>
<gene>
    <name evidence="5" type="ORF">FHR34_007228</name>
</gene>
<evidence type="ECO:0000256" key="2">
    <source>
        <dbReference type="SAM" id="SignalP"/>
    </source>
</evidence>
<evidence type="ECO:0000259" key="4">
    <source>
        <dbReference type="Pfam" id="PF25549"/>
    </source>
</evidence>
<evidence type="ECO:0000256" key="1">
    <source>
        <dbReference type="SAM" id="MobiDB-lite"/>
    </source>
</evidence>
<protein>
    <submittedName>
        <fullName evidence="5">Putative repeat protein (TIGR01451 family)</fullName>
    </submittedName>
</protein>
<dbReference type="RefSeq" id="WP_184945081.1">
    <property type="nucleotide sequence ID" value="NZ_JACHJV010000002.1"/>
</dbReference>
<evidence type="ECO:0000313" key="5">
    <source>
        <dbReference type="EMBL" id="MBB4928133.1"/>
    </source>
</evidence>
<evidence type="ECO:0000313" key="6">
    <source>
        <dbReference type="Proteomes" id="UP000540506"/>
    </source>
</evidence>
<dbReference type="InterPro" id="IPR047589">
    <property type="entry name" value="DUF11_rpt"/>
</dbReference>
<feature type="compositionally biased region" description="Low complexity" evidence="1">
    <location>
        <begin position="1016"/>
        <end position="1031"/>
    </location>
</feature>
<evidence type="ECO:0000259" key="3">
    <source>
        <dbReference type="Pfam" id="PF24346"/>
    </source>
</evidence>
<dbReference type="AlphaFoldDB" id="A0A7W7RAK1"/>
<proteinExistence type="predicted"/>
<organism evidence="5 6">
    <name type="scientific">Kitasatospora kifunensis</name>
    <name type="common">Streptomyces kifunensis</name>
    <dbReference type="NCBI Taxonomy" id="58351"/>
    <lineage>
        <taxon>Bacteria</taxon>
        <taxon>Bacillati</taxon>
        <taxon>Actinomycetota</taxon>
        <taxon>Actinomycetes</taxon>
        <taxon>Kitasatosporales</taxon>
        <taxon>Streptomycetaceae</taxon>
        <taxon>Kitasatospora</taxon>
    </lineage>
</organism>
<dbReference type="Pfam" id="PF25549">
    <property type="entry name" value="DUF7927"/>
    <property type="match status" value="1"/>
</dbReference>
<dbReference type="InterPro" id="IPR055354">
    <property type="entry name" value="DUF7507"/>
</dbReference>
<dbReference type="InterPro" id="IPR057687">
    <property type="entry name" value="DUF7927"/>
</dbReference>
<feature type="signal peptide" evidence="2">
    <location>
        <begin position="1"/>
        <end position="45"/>
    </location>
</feature>
<dbReference type="InterPro" id="IPR051172">
    <property type="entry name" value="Chlamydia_OmcB"/>
</dbReference>
<feature type="domain" description="DUF7507" evidence="3">
    <location>
        <begin position="926"/>
        <end position="1027"/>
    </location>
</feature>
<dbReference type="NCBIfam" id="TIGR01451">
    <property type="entry name" value="B_ant_repeat"/>
    <property type="match status" value="1"/>
</dbReference>
<feature type="chain" id="PRO_5031066725" evidence="2">
    <location>
        <begin position="46"/>
        <end position="1130"/>
    </location>
</feature>
<accession>A0A7W7RAK1</accession>